<dbReference type="EMBL" id="CAEZSU010000094">
    <property type="protein sequence ID" value="CAB4552511.1"/>
    <property type="molecule type" value="Genomic_DNA"/>
</dbReference>
<dbReference type="EMBL" id="CAEZVV010000007">
    <property type="protein sequence ID" value="CAB4636187.1"/>
    <property type="molecule type" value="Genomic_DNA"/>
</dbReference>
<evidence type="ECO:0000313" key="13">
    <source>
        <dbReference type="EMBL" id="CAB4669121.1"/>
    </source>
</evidence>
<name>A0A6J6DKG1_9ZZZZ</name>
<dbReference type="AlphaFoldDB" id="A0A6J6DKG1"/>
<dbReference type="GO" id="GO:0044205">
    <property type="term" value="P:'de novo' UMP biosynthetic process"/>
    <property type="evidence" value="ECO:0007669"/>
    <property type="project" value="UniProtKB-UniPathway"/>
</dbReference>
<sequence length="241" mass="24489">MPVEEFDFSNGAPEAIRSRLALALDVDDIVTARRIAHELKPWFGVAKVGLELFSAAGPEAIEAMIGDDFAVFADLKLLDIPTTVKKAARVMGSLGVSYLTVHTRAGVDHLRAGVEGVADGASAAGFPAPTCLGITVLTSEQADLHALEQRVGIVLDAQCGGLVCSASDLATVRALAPDVITVVPGIRPAGVGVNDQARPATPSEAVASGADVLVIGRAVTHADDPVAAAISIAAEVAGALS</sequence>
<dbReference type="PROSITE" id="PS00156">
    <property type="entry name" value="OMPDECASE"/>
    <property type="match status" value="1"/>
</dbReference>
<evidence type="ECO:0000313" key="9">
    <source>
        <dbReference type="EMBL" id="CAB4552511.1"/>
    </source>
</evidence>
<evidence type="ECO:0000256" key="6">
    <source>
        <dbReference type="ARBA" id="ARBA00023239"/>
    </source>
</evidence>
<evidence type="ECO:0000256" key="1">
    <source>
        <dbReference type="ARBA" id="ARBA00004861"/>
    </source>
</evidence>
<evidence type="ECO:0000259" key="8">
    <source>
        <dbReference type="SMART" id="SM00934"/>
    </source>
</evidence>
<gene>
    <name evidence="9" type="ORF">UFOPK1495_00971</name>
    <name evidence="10" type="ORF">UFOPK1603_00009</name>
    <name evidence="11" type="ORF">UFOPK1711_00125</name>
    <name evidence="12" type="ORF">UFOPK2143_00252</name>
    <name evidence="13" type="ORF">UFOPK2350_00238</name>
</gene>
<dbReference type="PANTHER" id="PTHR32119">
    <property type="entry name" value="OROTIDINE 5'-PHOSPHATE DECARBOXYLASE"/>
    <property type="match status" value="1"/>
</dbReference>
<comment type="pathway">
    <text evidence="1">Pyrimidine metabolism; UMP biosynthesis via de novo pathway; UMP from orotate: step 2/2.</text>
</comment>
<keyword evidence="6" id="KW-0456">Lyase</keyword>
<dbReference type="InterPro" id="IPR013785">
    <property type="entry name" value="Aldolase_TIM"/>
</dbReference>
<protein>
    <recommendedName>
        <fullName evidence="3">Orotidine 5'-phosphate decarboxylase</fullName>
        <ecNumber evidence="2">4.1.1.23</ecNumber>
    </recommendedName>
    <alternativeName>
        <fullName evidence="7">OMP decarboxylase</fullName>
    </alternativeName>
</protein>
<dbReference type="SUPFAM" id="SSF51366">
    <property type="entry name" value="Ribulose-phoshate binding barrel"/>
    <property type="match status" value="1"/>
</dbReference>
<evidence type="ECO:0000313" key="11">
    <source>
        <dbReference type="EMBL" id="CAB4564571.1"/>
    </source>
</evidence>
<evidence type="ECO:0000256" key="5">
    <source>
        <dbReference type="ARBA" id="ARBA00022975"/>
    </source>
</evidence>
<dbReference type="Pfam" id="PF00215">
    <property type="entry name" value="OMPdecase"/>
    <property type="match status" value="1"/>
</dbReference>
<organism evidence="11">
    <name type="scientific">freshwater metagenome</name>
    <dbReference type="NCBI Taxonomy" id="449393"/>
    <lineage>
        <taxon>unclassified sequences</taxon>
        <taxon>metagenomes</taxon>
        <taxon>ecological metagenomes</taxon>
    </lineage>
</organism>
<dbReference type="InterPro" id="IPR001754">
    <property type="entry name" value="OMPdeCOase_dom"/>
</dbReference>
<accession>A0A6J6DKG1</accession>
<dbReference type="InterPro" id="IPR014732">
    <property type="entry name" value="OMPdecase"/>
</dbReference>
<dbReference type="GO" id="GO:0004590">
    <property type="term" value="F:orotidine-5'-phosphate decarboxylase activity"/>
    <property type="evidence" value="ECO:0007669"/>
    <property type="project" value="UniProtKB-EC"/>
</dbReference>
<keyword evidence="5" id="KW-0665">Pyrimidine biosynthesis</keyword>
<reference evidence="11" key="1">
    <citation type="submission" date="2020-05" db="EMBL/GenBank/DDBJ databases">
        <authorList>
            <person name="Chiriac C."/>
            <person name="Salcher M."/>
            <person name="Ghai R."/>
            <person name="Kavagutti S V."/>
        </authorList>
    </citation>
    <scope>NUCLEOTIDE SEQUENCE</scope>
</reference>
<dbReference type="GO" id="GO:0006207">
    <property type="term" value="P:'de novo' pyrimidine nucleobase biosynthetic process"/>
    <property type="evidence" value="ECO:0007669"/>
    <property type="project" value="InterPro"/>
</dbReference>
<dbReference type="EMBL" id="CAEZTR010000004">
    <property type="protein sequence ID" value="CAB4564571.1"/>
    <property type="molecule type" value="Genomic_DNA"/>
</dbReference>
<evidence type="ECO:0000313" key="10">
    <source>
        <dbReference type="EMBL" id="CAB4552842.1"/>
    </source>
</evidence>
<dbReference type="GO" id="GO:0005829">
    <property type="term" value="C:cytosol"/>
    <property type="evidence" value="ECO:0007669"/>
    <property type="project" value="TreeGrafter"/>
</dbReference>
<dbReference type="InterPro" id="IPR018089">
    <property type="entry name" value="OMPdecase_AS"/>
</dbReference>
<dbReference type="EMBL" id="CAEZTG010000001">
    <property type="protein sequence ID" value="CAB4552842.1"/>
    <property type="molecule type" value="Genomic_DNA"/>
</dbReference>
<dbReference type="Gene3D" id="3.20.20.70">
    <property type="entry name" value="Aldolase class I"/>
    <property type="match status" value="1"/>
</dbReference>
<proteinExistence type="predicted"/>
<feature type="domain" description="Orotidine 5'-phosphate decarboxylase" evidence="8">
    <location>
        <begin position="19"/>
        <end position="232"/>
    </location>
</feature>
<dbReference type="CDD" id="cd04725">
    <property type="entry name" value="OMP_decarboxylase_like"/>
    <property type="match status" value="1"/>
</dbReference>
<dbReference type="EC" id="4.1.1.23" evidence="2"/>
<dbReference type="InterPro" id="IPR011060">
    <property type="entry name" value="RibuloseP-bd_barrel"/>
</dbReference>
<dbReference type="SMART" id="SM00934">
    <property type="entry name" value="OMPdecase"/>
    <property type="match status" value="1"/>
</dbReference>
<evidence type="ECO:0000256" key="7">
    <source>
        <dbReference type="ARBA" id="ARBA00033428"/>
    </source>
</evidence>
<evidence type="ECO:0000256" key="2">
    <source>
        <dbReference type="ARBA" id="ARBA00012321"/>
    </source>
</evidence>
<dbReference type="NCBIfam" id="TIGR01740">
    <property type="entry name" value="pyrF"/>
    <property type="match status" value="1"/>
</dbReference>
<keyword evidence="4" id="KW-0210">Decarboxylase</keyword>
<dbReference type="EMBL" id="CAEZXE010000011">
    <property type="protein sequence ID" value="CAB4669121.1"/>
    <property type="molecule type" value="Genomic_DNA"/>
</dbReference>
<evidence type="ECO:0000313" key="12">
    <source>
        <dbReference type="EMBL" id="CAB4636187.1"/>
    </source>
</evidence>
<evidence type="ECO:0000256" key="4">
    <source>
        <dbReference type="ARBA" id="ARBA00022793"/>
    </source>
</evidence>
<dbReference type="UniPathway" id="UPA00070">
    <property type="reaction ID" value="UER00120"/>
</dbReference>
<evidence type="ECO:0000256" key="3">
    <source>
        <dbReference type="ARBA" id="ARBA00021923"/>
    </source>
</evidence>
<dbReference type="PANTHER" id="PTHR32119:SF2">
    <property type="entry name" value="OROTIDINE 5'-PHOSPHATE DECARBOXYLASE"/>
    <property type="match status" value="1"/>
</dbReference>